<gene>
    <name evidence="3" type="ORF">RM423_24085</name>
</gene>
<accession>A0ABU2JIX7</accession>
<keyword evidence="2" id="KW-0472">Membrane</keyword>
<evidence type="ECO:0000313" key="3">
    <source>
        <dbReference type="EMBL" id="MDT0264439.1"/>
    </source>
</evidence>
<evidence type="ECO:0008006" key="5">
    <source>
        <dbReference type="Google" id="ProtNLM"/>
    </source>
</evidence>
<name>A0ABU2JIX7_9ACTN</name>
<keyword evidence="2" id="KW-0812">Transmembrane</keyword>
<evidence type="ECO:0000256" key="2">
    <source>
        <dbReference type="SAM" id="Phobius"/>
    </source>
</evidence>
<dbReference type="Proteomes" id="UP001183176">
    <property type="component" value="Unassembled WGS sequence"/>
</dbReference>
<organism evidence="3 4">
    <name type="scientific">Jatrophihabitans lederbergiae</name>
    <dbReference type="NCBI Taxonomy" id="3075547"/>
    <lineage>
        <taxon>Bacteria</taxon>
        <taxon>Bacillati</taxon>
        <taxon>Actinomycetota</taxon>
        <taxon>Actinomycetes</taxon>
        <taxon>Jatrophihabitantales</taxon>
        <taxon>Jatrophihabitantaceae</taxon>
        <taxon>Jatrophihabitans</taxon>
    </lineage>
</organism>
<comment type="caution">
    <text evidence="3">The sequence shown here is derived from an EMBL/GenBank/DDBJ whole genome shotgun (WGS) entry which is preliminary data.</text>
</comment>
<protein>
    <recommendedName>
        <fullName evidence="5">Two-component sensor histidine kinase</fullName>
    </recommendedName>
</protein>
<evidence type="ECO:0000313" key="4">
    <source>
        <dbReference type="Proteomes" id="UP001183176"/>
    </source>
</evidence>
<sequence>MSRNRFGQRLGRLRARSATLRARVTVVASLAITAAVVLGVLFMYVLQMQSVRRTIDGQLRTYATQIAQSAPTGAWQQPLAGSSLDANAEAQVLAPDGGGAGRDPLVSGSPRGLHPARRRERPGTAESSRRGDPD</sequence>
<feature type="transmembrane region" description="Helical" evidence="2">
    <location>
        <begin position="20"/>
        <end position="46"/>
    </location>
</feature>
<proteinExistence type="predicted"/>
<reference evidence="4" key="1">
    <citation type="submission" date="2023-07" db="EMBL/GenBank/DDBJ databases">
        <title>30 novel species of actinomycetes from the DSMZ collection.</title>
        <authorList>
            <person name="Nouioui I."/>
        </authorList>
    </citation>
    <scope>NUCLEOTIDE SEQUENCE [LARGE SCALE GENOMIC DNA]</scope>
    <source>
        <strain evidence="4">DSM 44399</strain>
    </source>
</reference>
<feature type="compositionally biased region" description="Basic and acidic residues" evidence="1">
    <location>
        <begin position="121"/>
        <end position="134"/>
    </location>
</feature>
<feature type="region of interest" description="Disordered" evidence="1">
    <location>
        <begin position="92"/>
        <end position="134"/>
    </location>
</feature>
<keyword evidence="4" id="KW-1185">Reference proteome</keyword>
<keyword evidence="2" id="KW-1133">Transmembrane helix</keyword>
<evidence type="ECO:0000256" key="1">
    <source>
        <dbReference type="SAM" id="MobiDB-lite"/>
    </source>
</evidence>
<dbReference type="EMBL" id="JAVREH010000109">
    <property type="protein sequence ID" value="MDT0264439.1"/>
    <property type="molecule type" value="Genomic_DNA"/>
</dbReference>
<dbReference type="RefSeq" id="WP_311425576.1">
    <property type="nucleotide sequence ID" value="NZ_JAVREH010000109.1"/>
</dbReference>